<evidence type="ECO:0000256" key="2">
    <source>
        <dbReference type="ARBA" id="ARBA00023128"/>
    </source>
</evidence>
<sequence>MALETEAKNSNATATGDAKATATKASGKAKENNNTAGGKKNPESEFESAEFESELGQCNARLPTVRLRRRMCLAGGPAIEDYELPARFARKPIDAEEAAYINNGGIPK</sequence>
<dbReference type="Proteomes" id="UP000001292">
    <property type="component" value="Unassembled WGS sequence"/>
</dbReference>
<gene>
    <name evidence="5" type="primary">Dsec\GM21670</name>
    <name evidence="5" type="ORF">Dsec_GM21670</name>
</gene>
<dbReference type="EMBL" id="CH480816">
    <property type="protein sequence ID" value="EDW48093.1"/>
    <property type="molecule type" value="Genomic_DNA"/>
</dbReference>
<dbReference type="GO" id="GO:0005739">
    <property type="term" value="C:mitochondrion"/>
    <property type="evidence" value="ECO:0007669"/>
    <property type="project" value="UniProtKB-SubCell"/>
</dbReference>
<evidence type="ECO:0000313" key="6">
    <source>
        <dbReference type="Proteomes" id="UP000001292"/>
    </source>
</evidence>
<dbReference type="Pfam" id="PF10937">
    <property type="entry name" value="Kgd4-YMR31"/>
    <property type="match status" value="1"/>
</dbReference>
<keyword evidence="6" id="KW-1185">Reference proteome</keyword>
<comment type="similarity">
    <text evidence="3">Belongs to the alpha-ketoglutarate dehydrogenase component 4 family.</text>
</comment>
<evidence type="ECO:0000256" key="1">
    <source>
        <dbReference type="ARBA" id="ARBA00004173"/>
    </source>
</evidence>
<dbReference type="GO" id="GO:0006103">
    <property type="term" value="P:2-oxoglutarate metabolic process"/>
    <property type="evidence" value="ECO:0007669"/>
    <property type="project" value="InterPro"/>
</dbReference>
<feature type="compositionally biased region" description="Low complexity" evidence="4">
    <location>
        <begin position="12"/>
        <end position="26"/>
    </location>
</feature>
<comment type="subcellular location">
    <subcellularLocation>
        <location evidence="1">Mitochondrion</location>
    </subcellularLocation>
</comment>
<evidence type="ECO:0000256" key="3">
    <source>
        <dbReference type="ARBA" id="ARBA00043970"/>
    </source>
</evidence>
<protein>
    <submittedName>
        <fullName evidence="5">GM21670</fullName>
    </submittedName>
</protein>
<dbReference type="InterPro" id="IPR020373">
    <property type="entry name" value="Kgd4/YMR-31"/>
</dbReference>
<feature type="compositionally biased region" description="Acidic residues" evidence="4">
    <location>
        <begin position="44"/>
        <end position="53"/>
    </location>
</feature>
<feature type="region of interest" description="Disordered" evidence="4">
    <location>
        <begin position="1"/>
        <end position="54"/>
    </location>
</feature>
<reference evidence="5 6" key="1">
    <citation type="journal article" date="2007" name="Nature">
        <title>Evolution of genes and genomes on the Drosophila phylogeny.</title>
        <authorList>
            <consortium name="Drosophila 12 Genomes Consortium"/>
            <person name="Clark A.G."/>
            <person name="Eisen M.B."/>
            <person name="Smith D.R."/>
            <person name="Bergman C.M."/>
            <person name="Oliver B."/>
            <person name="Markow T.A."/>
            <person name="Kaufman T.C."/>
            <person name="Kellis M."/>
            <person name="Gelbart W."/>
            <person name="Iyer V.N."/>
            <person name="Pollard D.A."/>
            <person name="Sackton T.B."/>
            <person name="Larracuente A.M."/>
            <person name="Singh N.D."/>
            <person name="Abad J.P."/>
            <person name="Abt D.N."/>
            <person name="Adryan B."/>
            <person name="Aguade M."/>
            <person name="Akashi H."/>
            <person name="Anderson W.W."/>
            <person name="Aquadro C.F."/>
            <person name="Ardell D.H."/>
            <person name="Arguello R."/>
            <person name="Artieri C.G."/>
            <person name="Barbash D.A."/>
            <person name="Barker D."/>
            <person name="Barsanti P."/>
            <person name="Batterham P."/>
            <person name="Batzoglou S."/>
            <person name="Begun D."/>
            <person name="Bhutkar A."/>
            <person name="Blanco E."/>
            <person name="Bosak S.A."/>
            <person name="Bradley R.K."/>
            <person name="Brand A.D."/>
            <person name="Brent M.R."/>
            <person name="Brooks A.N."/>
            <person name="Brown R.H."/>
            <person name="Butlin R.K."/>
            <person name="Caggese C."/>
            <person name="Calvi B.R."/>
            <person name="Bernardo de Carvalho A."/>
            <person name="Caspi A."/>
            <person name="Castrezana S."/>
            <person name="Celniker S.E."/>
            <person name="Chang J.L."/>
            <person name="Chapple C."/>
            <person name="Chatterji S."/>
            <person name="Chinwalla A."/>
            <person name="Civetta A."/>
            <person name="Clifton S.W."/>
            <person name="Comeron J.M."/>
            <person name="Costello J.C."/>
            <person name="Coyne J.A."/>
            <person name="Daub J."/>
            <person name="David R.G."/>
            <person name="Delcher A.L."/>
            <person name="Delehaunty K."/>
            <person name="Do C.B."/>
            <person name="Ebling H."/>
            <person name="Edwards K."/>
            <person name="Eickbush T."/>
            <person name="Evans J.D."/>
            <person name="Filipski A."/>
            <person name="Findeiss S."/>
            <person name="Freyhult E."/>
            <person name="Fulton L."/>
            <person name="Fulton R."/>
            <person name="Garcia A.C."/>
            <person name="Gardiner A."/>
            <person name="Garfield D.A."/>
            <person name="Garvin B.E."/>
            <person name="Gibson G."/>
            <person name="Gilbert D."/>
            <person name="Gnerre S."/>
            <person name="Godfrey J."/>
            <person name="Good R."/>
            <person name="Gotea V."/>
            <person name="Gravely B."/>
            <person name="Greenberg A.J."/>
            <person name="Griffiths-Jones S."/>
            <person name="Gross S."/>
            <person name="Guigo R."/>
            <person name="Gustafson E.A."/>
            <person name="Haerty W."/>
            <person name="Hahn M.W."/>
            <person name="Halligan D.L."/>
            <person name="Halpern A.L."/>
            <person name="Halter G.M."/>
            <person name="Han M.V."/>
            <person name="Heger A."/>
            <person name="Hillier L."/>
            <person name="Hinrichs A.S."/>
            <person name="Holmes I."/>
            <person name="Hoskins R.A."/>
            <person name="Hubisz M.J."/>
            <person name="Hultmark D."/>
            <person name="Huntley M.A."/>
            <person name="Jaffe D.B."/>
            <person name="Jagadeeshan S."/>
            <person name="Jeck W.R."/>
            <person name="Johnson J."/>
            <person name="Jones C.D."/>
            <person name="Jordan W.C."/>
            <person name="Karpen G.H."/>
            <person name="Kataoka E."/>
            <person name="Keightley P.D."/>
            <person name="Kheradpour P."/>
            <person name="Kirkness E.F."/>
            <person name="Koerich L.B."/>
            <person name="Kristiansen K."/>
            <person name="Kudrna D."/>
            <person name="Kulathinal R.J."/>
            <person name="Kumar S."/>
            <person name="Kwok R."/>
            <person name="Lander E."/>
            <person name="Langley C.H."/>
            <person name="Lapoint R."/>
            <person name="Lazzaro B.P."/>
            <person name="Lee S.J."/>
            <person name="Levesque L."/>
            <person name="Li R."/>
            <person name="Lin C.F."/>
            <person name="Lin M.F."/>
            <person name="Lindblad-Toh K."/>
            <person name="Llopart A."/>
            <person name="Long M."/>
            <person name="Low L."/>
            <person name="Lozovsky E."/>
            <person name="Lu J."/>
            <person name="Luo M."/>
            <person name="Machado C.A."/>
            <person name="Makalowski W."/>
            <person name="Marzo M."/>
            <person name="Matsuda M."/>
            <person name="Matzkin L."/>
            <person name="McAllister B."/>
            <person name="McBride C.S."/>
            <person name="McKernan B."/>
            <person name="McKernan K."/>
            <person name="Mendez-Lago M."/>
            <person name="Minx P."/>
            <person name="Mollenhauer M.U."/>
            <person name="Montooth K."/>
            <person name="Mount S.M."/>
            <person name="Mu X."/>
            <person name="Myers E."/>
            <person name="Negre B."/>
            <person name="Newfeld S."/>
            <person name="Nielsen R."/>
            <person name="Noor M.A."/>
            <person name="O'Grady P."/>
            <person name="Pachter L."/>
            <person name="Papaceit M."/>
            <person name="Parisi M.J."/>
            <person name="Parisi M."/>
            <person name="Parts L."/>
            <person name="Pedersen J.S."/>
            <person name="Pesole G."/>
            <person name="Phillippy A.M."/>
            <person name="Ponting C.P."/>
            <person name="Pop M."/>
            <person name="Porcelli D."/>
            <person name="Powell J.R."/>
            <person name="Prohaska S."/>
            <person name="Pruitt K."/>
            <person name="Puig M."/>
            <person name="Quesneville H."/>
            <person name="Ram K.R."/>
            <person name="Rand D."/>
            <person name="Rasmussen M.D."/>
            <person name="Reed L.K."/>
            <person name="Reenan R."/>
            <person name="Reily A."/>
            <person name="Remington K.A."/>
            <person name="Rieger T.T."/>
            <person name="Ritchie M.G."/>
            <person name="Robin C."/>
            <person name="Rogers Y.H."/>
            <person name="Rohde C."/>
            <person name="Rozas J."/>
            <person name="Rubenfield M.J."/>
            <person name="Ruiz A."/>
            <person name="Russo S."/>
            <person name="Salzberg S.L."/>
            <person name="Sanchez-Gracia A."/>
            <person name="Saranga D.J."/>
            <person name="Sato H."/>
            <person name="Schaeffer S.W."/>
            <person name="Schatz M.C."/>
            <person name="Schlenke T."/>
            <person name="Schwartz R."/>
            <person name="Segarra C."/>
            <person name="Singh R.S."/>
            <person name="Sirot L."/>
            <person name="Sirota M."/>
            <person name="Sisneros N.B."/>
            <person name="Smith C.D."/>
            <person name="Smith T.F."/>
            <person name="Spieth J."/>
            <person name="Stage D.E."/>
            <person name="Stark A."/>
            <person name="Stephan W."/>
            <person name="Strausberg R.L."/>
            <person name="Strempel S."/>
            <person name="Sturgill D."/>
            <person name="Sutton G."/>
            <person name="Sutton G.G."/>
            <person name="Tao W."/>
            <person name="Teichmann S."/>
            <person name="Tobari Y.N."/>
            <person name="Tomimura Y."/>
            <person name="Tsolas J.M."/>
            <person name="Valente V.L."/>
            <person name="Venter E."/>
            <person name="Venter J.C."/>
            <person name="Vicario S."/>
            <person name="Vieira F.G."/>
            <person name="Vilella A.J."/>
            <person name="Villasante A."/>
            <person name="Walenz B."/>
            <person name="Wang J."/>
            <person name="Wasserman M."/>
            <person name="Watts T."/>
            <person name="Wilson D."/>
            <person name="Wilson R.K."/>
            <person name="Wing R.A."/>
            <person name="Wolfner M.F."/>
            <person name="Wong A."/>
            <person name="Wong G.K."/>
            <person name="Wu C.I."/>
            <person name="Wu G."/>
            <person name="Yamamoto D."/>
            <person name="Yang H.P."/>
            <person name="Yang S.P."/>
            <person name="Yorke J.A."/>
            <person name="Yoshida K."/>
            <person name="Zdobnov E."/>
            <person name="Zhang P."/>
            <person name="Zhang Y."/>
            <person name="Zimin A.V."/>
            <person name="Baldwin J."/>
            <person name="Abdouelleil A."/>
            <person name="Abdulkadir J."/>
            <person name="Abebe A."/>
            <person name="Abera B."/>
            <person name="Abreu J."/>
            <person name="Acer S.C."/>
            <person name="Aftuck L."/>
            <person name="Alexander A."/>
            <person name="An P."/>
            <person name="Anderson E."/>
            <person name="Anderson S."/>
            <person name="Arachi H."/>
            <person name="Azer M."/>
            <person name="Bachantsang P."/>
            <person name="Barry A."/>
            <person name="Bayul T."/>
            <person name="Berlin A."/>
            <person name="Bessette D."/>
            <person name="Bloom T."/>
            <person name="Blye J."/>
            <person name="Boguslavskiy L."/>
            <person name="Bonnet C."/>
            <person name="Boukhgalter B."/>
            <person name="Bourzgui I."/>
            <person name="Brown A."/>
            <person name="Cahill P."/>
            <person name="Channer S."/>
            <person name="Cheshatsang Y."/>
            <person name="Chuda L."/>
            <person name="Citroen M."/>
            <person name="Collymore A."/>
            <person name="Cooke P."/>
            <person name="Costello M."/>
            <person name="D'Aco K."/>
            <person name="Daza R."/>
            <person name="De Haan G."/>
            <person name="DeGray S."/>
            <person name="DeMaso C."/>
            <person name="Dhargay N."/>
            <person name="Dooley K."/>
            <person name="Dooley E."/>
            <person name="Doricent M."/>
            <person name="Dorje P."/>
            <person name="Dorjee K."/>
            <person name="Dupes A."/>
            <person name="Elong R."/>
            <person name="Falk J."/>
            <person name="Farina A."/>
            <person name="Faro S."/>
            <person name="Ferguson D."/>
            <person name="Fisher S."/>
            <person name="Foley C.D."/>
            <person name="Franke A."/>
            <person name="Friedrich D."/>
            <person name="Gadbois L."/>
            <person name="Gearin G."/>
            <person name="Gearin C.R."/>
            <person name="Giannoukos G."/>
            <person name="Goode T."/>
            <person name="Graham J."/>
            <person name="Grandbois E."/>
            <person name="Grewal S."/>
            <person name="Gyaltsen K."/>
            <person name="Hafez N."/>
            <person name="Hagos B."/>
            <person name="Hall J."/>
            <person name="Henson C."/>
            <person name="Hollinger A."/>
            <person name="Honan T."/>
            <person name="Huard M.D."/>
            <person name="Hughes L."/>
            <person name="Hurhula B."/>
            <person name="Husby M.E."/>
            <person name="Kamat A."/>
            <person name="Kanga B."/>
            <person name="Kashin S."/>
            <person name="Khazanovich D."/>
            <person name="Kisner P."/>
            <person name="Lance K."/>
            <person name="Lara M."/>
            <person name="Lee W."/>
            <person name="Lennon N."/>
            <person name="Letendre F."/>
            <person name="LeVine R."/>
            <person name="Lipovsky A."/>
            <person name="Liu X."/>
            <person name="Liu J."/>
            <person name="Liu S."/>
            <person name="Lokyitsang T."/>
            <person name="Lokyitsang Y."/>
            <person name="Lubonja R."/>
            <person name="Lui A."/>
            <person name="MacDonald P."/>
            <person name="Magnisalis V."/>
            <person name="Maru K."/>
            <person name="Matthews C."/>
            <person name="McCusker W."/>
            <person name="McDonough S."/>
            <person name="Mehta T."/>
            <person name="Meldrim J."/>
            <person name="Meneus L."/>
            <person name="Mihai O."/>
            <person name="Mihalev A."/>
            <person name="Mihova T."/>
            <person name="Mittelman R."/>
            <person name="Mlenga V."/>
            <person name="Montmayeur A."/>
            <person name="Mulrain L."/>
            <person name="Navidi A."/>
            <person name="Naylor J."/>
            <person name="Negash T."/>
            <person name="Nguyen T."/>
            <person name="Nguyen N."/>
            <person name="Nicol R."/>
            <person name="Norbu C."/>
            <person name="Norbu N."/>
            <person name="Novod N."/>
            <person name="O'Neill B."/>
            <person name="Osman S."/>
            <person name="Markiewicz E."/>
            <person name="Oyono O.L."/>
            <person name="Patti C."/>
            <person name="Phunkhang P."/>
            <person name="Pierre F."/>
            <person name="Priest M."/>
            <person name="Raghuraman S."/>
            <person name="Rege F."/>
            <person name="Reyes R."/>
            <person name="Rise C."/>
            <person name="Rogov P."/>
            <person name="Ross K."/>
            <person name="Ryan E."/>
            <person name="Settipalli S."/>
            <person name="Shea T."/>
            <person name="Sherpa N."/>
            <person name="Shi L."/>
            <person name="Shih D."/>
            <person name="Sparrow T."/>
            <person name="Spaulding J."/>
            <person name="Stalker J."/>
            <person name="Stange-Thomann N."/>
            <person name="Stavropoulos S."/>
            <person name="Stone C."/>
            <person name="Strader C."/>
            <person name="Tesfaye S."/>
            <person name="Thomson T."/>
            <person name="Thoulutsang Y."/>
            <person name="Thoulutsang D."/>
            <person name="Topham K."/>
            <person name="Topping I."/>
            <person name="Tsamla T."/>
            <person name="Vassiliev H."/>
            <person name="Vo A."/>
            <person name="Wangchuk T."/>
            <person name="Wangdi T."/>
            <person name="Weiand M."/>
            <person name="Wilkinson J."/>
            <person name="Wilson A."/>
            <person name="Yadav S."/>
            <person name="Young G."/>
            <person name="Yu Q."/>
            <person name="Zembek L."/>
            <person name="Zhong D."/>
            <person name="Zimmer A."/>
            <person name="Zwirko Z."/>
            <person name="Jaffe D.B."/>
            <person name="Alvarez P."/>
            <person name="Brockman W."/>
            <person name="Butler J."/>
            <person name="Chin C."/>
            <person name="Gnerre S."/>
            <person name="Grabherr M."/>
            <person name="Kleber M."/>
            <person name="Mauceli E."/>
            <person name="MacCallum I."/>
        </authorList>
    </citation>
    <scope>NUCLEOTIDE SEQUENCE [LARGE SCALE GENOMIC DNA]</scope>
    <source>
        <strain evidence="6">Rob3c / Tucson 14021-0248.25</strain>
    </source>
</reference>
<accession>B4HSS9</accession>
<dbReference type="HOGENOM" id="CLU_2199682_0_0_1"/>
<organism evidence="6">
    <name type="scientific">Drosophila sechellia</name>
    <name type="common">Fruit fly</name>
    <dbReference type="NCBI Taxonomy" id="7238"/>
    <lineage>
        <taxon>Eukaryota</taxon>
        <taxon>Metazoa</taxon>
        <taxon>Ecdysozoa</taxon>
        <taxon>Arthropoda</taxon>
        <taxon>Hexapoda</taxon>
        <taxon>Insecta</taxon>
        <taxon>Pterygota</taxon>
        <taxon>Neoptera</taxon>
        <taxon>Endopterygota</taxon>
        <taxon>Diptera</taxon>
        <taxon>Brachycera</taxon>
        <taxon>Muscomorpha</taxon>
        <taxon>Ephydroidea</taxon>
        <taxon>Drosophilidae</taxon>
        <taxon>Drosophila</taxon>
        <taxon>Sophophora</taxon>
    </lineage>
</organism>
<keyword evidence="2" id="KW-0496">Mitochondrion</keyword>
<name>B4HSS9_DROSE</name>
<evidence type="ECO:0000313" key="5">
    <source>
        <dbReference type="EMBL" id="EDW48093.1"/>
    </source>
</evidence>
<dbReference type="AlphaFoldDB" id="B4HSS9"/>
<proteinExistence type="inferred from homology"/>
<evidence type="ECO:0000256" key="4">
    <source>
        <dbReference type="SAM" id="MobiDB-lite"/>
    </source>
</evidence>
<dbReference type="STRING" id="7238.B4HSS9"/>